<dbReference type="PANTHER" id="PTHR42760">
    <property type="entry name" value="SHORT-CHAIN DEHYDROGENASES/REDUCTASES FAMILY MEMBER"/>
    <property type="match status" value="1"/>
</dbReference>
<dbReference type="PANTHER" id="PTHR42760:SF133">
    <property type="entry name" value="3-OXOACYL-[ACYL-CARRIER-PROTEIN] REDUCTASE"/>
    <property type="match status" value="1"/>
</dbReference>
<dbReference type="InterPro" id="IPR057326">
    <property type="entry name" value="KR_dom"/>
</dbReference>
<keyword evidence="4" id="KW-1185">Reference proteome</keyword>
<dbReference type="EMBL" id="JBHSBV010000013">
    <property type="protein sequence ID" value="MFC4203448.1"/>
    <property type="molecule type" value="Genomic_DNA"/>
</dbReference>
<sequence length="255" mass="26638">MSDLFSLAGKTALVTGASGGLGAHFCRTLGKAGAAVVLAGRRIEPLQRLADELRESGVAAHPLSLDVTDPESVRAGFEQAQTLCGPIDIAICNAGITVTKDALALASSEWDQVLDVNLKGCWLVASEAARRLIAAGRPGSIINVSSILGHRVAGKVLPYTVSKAGLEQMTRALGLEWARHGIRVNAIAPGYVETDLNREFFASEAGAAMIRRIPQRRLGRASDLDGALLLLASDASAYMTGSSIVVDGGHLQSTL</sequence>
<dbReference type="Pfam" id="PF13561">
    <property type="entry name" value="adh_short_C2"/>
    <property type="match status" value="1"/>
</dbReference>
<reference evidence="4" key="1">
    <citation type="journal article" date="2019" name="Int. J. Syst. Evol. Microbiol.">
        <title>The Global Catalogue of Microorganisms (GCM) 10K type strain sequencing project: providing services to taxonomists for standard genome sequencing and annotation.</title>
        <authorList>
            <consortium name="The Broad Institute Genomics Platform"/>
            <consortium name="The Broad Institute Genome Sequencing Center for Infectious Disease"/>
            <person name="Wu L."/>
            <person name="Ma J."/>
        </authorList>
    </citation>
    <scope>NUCLEOTIDE SEQUENCE [LARGE SCALE GENOMIC DNA]</scope>
    <source>
        <strain evidence="4">LMG 24813</strain>
    </source>
</reference>
<comment type="caution">
    <text evidence="3">The sequence shown here is derived from an EMBL/GenBank/DDBJ whole genome shotgun (WGS) entry which is preliminary data.</text>
</comment>
<gene>
    <name evidence="3" type="ORF">ACFOY1_21055</name>
</gene>
<dbReference type="SMART" id="SM00822">
    <property type="entry name" value="PKS_KR"/>
    <property type="match status" value="1"/>
</dbReference>
<keyword evidence="1 3" id="KW-0560">Oxidoreductase</keyword>
<dbReference type="Proteomes" id="UP001595848">
    <property type="component" value="Unassembled WGS sequence"/>
</dbReference>
<feature type="domain" description="Ketoreductase" evidence="2">
    <location>
        <begin position="10"/>
        <end position="150"/>
    </location>
</feature>
<name>A0ABV8P5Z5_9BURK</name>
<accession>A0ABV8P5Z5</accession>
<evidence type="ECO:0000313" key="3">
    <source>
        <dbReference type="EMBL" id="MFC4203448.1"/>
    </source>
</evidence>
<dbReference type="InterPro" id="IPR020904">
    <property type="entry name" value="Sc_DH/Rdtase_CS"/>
</dbReference>
<evidence type="ECO:0000259" key="2">
    <source>
        <dbReference type="SMART" id="SM00822"/>
    </source>
</evidence>
<proteinExistence type="predicted"/>
<protein>
    <submittedName>
        <fullName evidence="3">SDR family NAD(P)-dependent oxidoreductase</fullName>
        <ecNumber evidence="3">1.1.1.-</ecNumber>
    </submittedName>
</protein>
<evidence type="ECO:0000313" key="4">
    <source>
        <dbReference type="Proteomes" id="UP001595848"/>
    </source>
</evidence>
<dbReference type="InterPro" id="IPR002347">
    <property type="entry name" value="SDR_fam"/>
</dbReference>
<dbReference type="GO" id="GO:0016491">
    <property type="term" value="F:oxidoreductase activity"/>
    <property type="evidence" value="ECO:0007669"/>
    <property type="project" value="UniProtKB-KW"/>
</dbReference>
<dbReference type="PROSITE" id="PS00061">
    <property type="entry name" value="ADH_SHORT"/>
    <property type="match status" value="1"/>
</dbReference>
<organism evidence="3 4">
    <name type="scientific">Candidimonas humi</name>
    <dbReference type="NCBI Taxonomy" id="683355"/>
    <lineage>
        <taxon>Bacteria</taxon>
        <taxon>Pseudomonadati</taxon>
        <taxon>Pseudomonadota</taxon>
        <taxon>Betaproteobacteria</taxon>
        <taxon>Burkholderiales</taxon>
        <taxon>Alcaligenaceae</taxon>
        <taxon>Candidimonas</taxon>
    </lineage>
</organism>
<dbReference type="EC" id="1.1.1.-" evidence="3"/>
<dbReference type="RefSeq" id="WP_217966653.1">
    <property type="nucleotide sequence ID" value="NZ_JAHTBN010000017.1"/>
</dbReference>
<evidence type="ECO:0000256" key="1">
    <source>
        <dbReference type="ARBA" id="ARBA00023002"/>
    </source>
</evidence>